<evidence type="ECO:0000256" key="10">
    <source>
        <dbReference type="ARBA" id="ARBA00023316"/>
    </source>
</evidence>
<comment type="similarity">
    <text evidence="11">Belongs to the SEDS family. MrdB/RodA subfamily.</text>
</comment>
<dbReference type="GO" id="GO:0005886">
    <property type="term" value="C:plasma membrane"/>
    <property type="evidence" value="ECO:0007669"/>
    <property type="project" value="UniProtKB-SubCell"/>
</dbReference>
<evidence type="ECO:0000313" key="13">
    <source>
        <dbReference type="Proteomes" id="UP000778970"/>
    </source>
</evidence>
<evidence type="ECO:0000256" key="11">
    <source>
        <dbReference type="HAMAP-Rule" id="MF_02079"/>
    </source>
</evidence>
<evidence type="ECO:0000256" key="3">
    <source>
        <dbReference type="ARBA" id="ARBA00022676"/>
    </source>
</evidence>
<keyword evidence="7 11" id="KW-0573">Peptidoglycan synthesis</keyword>
<dbReference type="GO" id="GO:0008360">
    <property type="term" value="P:regulation of cell shape"/>
    <property type="evidence" value="ECO:0007669"/>
    <property type="project" value="UniProtKB-KW"/>
</dbReference>
<feature type="transmembrane region" description="Helical" evidence="11">
    <location>
        <begin position="168"/>
        <end position="185"/>
    </location>
</feature>
<evidence type="ECO:0000256" key="1">
    <source>
        <dbReference type="ARBA" id="ARBA00004141"/>
    </source>
</evidence>
<evidence type="ECO:0000256" key="6">
    <source>
        <dbReference type="ARBA" id="ARBA00022960"/>
    </source>
</evidence>
<evidence type="ECO:0000256" key="5">
    <source>
        <dbReference type="ARBA" id="ARBA00022692"/>
    </source>
</evidence>
<protein>
    <recommendedName>
        <fullName evidence="11">Peptidoglycan glycosyltransferase MrdB</fullName>
        <shortName evidence="11">PGT</shortName>
        <ecNumber evidence="11">2.4.99.28</ecNumber>
    </recommendedName>
    <alternativeName>
        <fullName evidence="11">Cell elongation protein RodA</fullName>
    </alternativeName>
    <alternativeName>
        <fullName evidence="11">Cell wall polymerase</fullName>
    </alternativeName>
    <alternativeName>
        <fullName evidence="11">Peptidoglycan polymerase</fullName>
        <shortName evidence="11">PG polymerase</shortName>
    </alternativeName>
</protein>
<dbReference type="InterPro" id="IPR018365">
    <property type="entry name" value="Cell_cycle_FtsW-rel_CS"/>
</dbReference>
<keyword evidence="8 11" id="KW-1133">Transmembrane helix</keyword>
<keyword evidence="6 11" id="KW-0133">Cell shape</keyword>
<feature type="transmembrane region" description="Helical" evidence="11">
    <location>
        <begin position="279"/>
        <end position="300"/>
    </location>
</feature>
<comment type="pathway">
    <text evidence="11">Cell wall biogenesis; peptidoglycan biosynthesis.</text>
</comment>
<dbReference type="GO" id="GO:0009252">
    <property type="term" value="P:peptidoglycan biosynthetic process"/>
    <property type="evidence" value="ECO:0007669"/>
    <property type="project" value="UniProtKB-UniRule"/>
</dbReference>
<accession>A0A934UY52</accession>
<dbReference type="InterPro" id="IPR001182">
    <property type="entry name" value="FtsW/RodA"/>
</dbReference>
<comment type="catalytic activity">
    <reaction evidence="11">
        <text>[GlcNAc-(1-&gt;4)-Mur2Ac(oyl-L-Ala-gamma-D-Glu-L-Lys-D-Ala-D-Ala)](n)-di-trans,octa-cis-undecaprenyl diphosphate + beta-D-GlcNAc-(1-&gt;4)-Mur2Ac(oyl-L-Ala-gamma-D-Glu-L-Lys-D-Ala-D-Ala)-di-trans,octa-cis-undecaprenyl diphosphate = [GlcNAc-(1-&gt;4)-Mur2Ac(oyl-L-Ala-gamma-D-Glu-L-Lys-D-Ala-D-Ala)](n+1)-di-trans,octa-cis-undecaprenyl diphosphate + di-trans,octa-cis-undecaprenyl diphosphate + H(+)</text>
        <dbReference type="Rhea" id="RHEA:23708"/>
        <dbReference type="Rhea" id="RHEA-COMP:9602"/>
        <dbReference type="Rhea" id="RHEA-COMP:9603"/>
        <dbReference type="ChEBI" id="CHEBI:15378"/>
        <dbReference type="ChEBI" id="CHEBI:58405"/>
        <dbReference type="ChEBI" id="CHEBI:60033"/>
        <dbReference type="ChEBI" id="CHEBI:78435"/>
        <dbReference type="EC" id="2.4.99.28"/>
    </reaction>
</comment>
<keyword evidence="11" id="KW-0997">Cell inner membrane</keyword>
<feature type="transmembrane region" description="Helical" evidence="11">
    <location>
        <begin position="312"/>
        <end position="339"/>
    </location>
</feature>
<name>A0A934UY52_9PROT</name>
<keyword evidence="3 11" id="KW-0328">Glycosyltransferase</keyword>
<comment type="function">
    <text evidence="11">Peptidoglycan polymerase that is essential for cell wall elongation.</text>
</comment>
<organism evidence="12 13">
    <name type="scientific">Rhodovibrio salinarum</name>
    <dbReference type="NCBI Taxonomy" id="1087"/>
    <lineage>
        <taxon>Bacteria</taxon>
        <taxon>Pseudomonadati</taxon>
        <taxon>Pseudomonadota</taxon>
        <taxon>Alphaproteobacteria</taxon>
        <taxon>Rhodospirillales</taxon>
        <taxon>Rhodovibrionaceae</taxon>
        <taxon>Rhodovibrio</taxon>
    </lineage>
</organism>
<feature type="transmembrane region" description="Helical" evidence="11">
    <location>
        <begin position="345"/>
        <end position="368"/>
    </location>
</feature>
<dbReference type="Pfam" id="PF01098">
    <property type="entry name" value="FTSW_RODA_SPOVE"/>
    <property type="match status" value="1"/>
</dbReference>
<keyword evidence="5 11" id="KW-0812">Transmembrane</keyword>
<keyword evidence="9 11" id="KW-0472">Membrane</keyword>
<dbReference type="PANTHER" id="PTHR30474:SF1">
    <property type="entry name" value="PEPTIDOGLYCAN GLYCOSYLTRANSFERASE MRDB"/>
    <property type="match status" value="1"/>
</dbReference>
<dbReference type="EC" id="2.4.99.28" evidence="11"/>
<comment type="subcellular location">
    <subcellularLocation>
        <location evidence="11">Cell inner membrane</location>
        <topology evidence="11">Multi-pass membrane protein</topology>
    </subcellularLocation>
    <subcellularLocation>
        <location evidence="1">Membrane</location>
        <topology evidence="1">Multi-pass membrane protein</topology>
    </subcellularLocation>
</comment>
<keyword evidence="10 11" id="KW-0961">Cell wall biogenesis/degradation</keyword>
<evidence type="ECO:0000313" key="12">
    <source>
        <dbReference type="EMBL" id="MBK1695668.1"/>
    </source>
</evidence>
<dbReference type="PANTHER" id="PTHR30474">
    <property type="entry name" value="CELL CYCLE PROTEIN"/>
    <property type="match status" value="1"/>
</dbReference>
<dbReference type="GO" id="GO:0051301">
    <property type="term" value="P:cell division"/>
    <property type="evidence" value="ECO:0007669"/>
    <property type="project" value="InterPro"/>
</dbReference>
<dbReference type="EMBL" id="NRRE01000005">
    <property type="protein sequence ID" value="MBK1695668.1"/>
    <property type="molecule type" value="Genomic_DNA"/>
</dbReference>
<dbReference type="RefSeq" id="WP_027288064.1">
    <property type="nucleotide sequence ID" value="NZ_NRRE01000005.1"/>
</dbReference>
<dbReference type="Proteomes" id="UP000778970">
    <property type="component" value="Unassembled WGS sequence"/>
</dbReference>
<feature type="transmembrane region" description="Helical" evidence="11">
    <location>
        <begin position="84"/>
        <end position="109"/>
    </location>
</feature>
<gene>
    <name evidence="11" type="primary">mrdB</name>
    <name evidence="11" type="synonym">rodA</name>
    <name evidence="12" type="ORF">CKO21_00205</name>
</gene>
<comment type="caution">
    <text evidence="12">The sequence shown here is derived from an EMBL/GenBank/DDBJ whole genome shotgun (WGS) entry which is preliminary data.</text>
</comment>
<dbReference type="GO" id="GO:0015648">
    <property type="term" value="F:lipid-linked peptidoglycan transporter activity"/>
    <property type="evidence" value="ECO:0007669"/>
    <property type="project" value="TreeGrafter"/>
</dbReference>
<evidence type="ECO:0000256" key="7">
    <source>
        <dbReference type="ARBA" id="ARBA00022984"/>
    </source>
</evidence>
<evidence type="ECO:0000256" key="2">
    <source>
        <dbReference type="ARBA" id="ARBA00022475"/>
    </source>
</evidence>
<feature type="transmembrane region" description="Helical" evidence="11">
    <location>
        <begin position="192"/>
        <end position="210"/>
    </location>
</feature>
<dbReference type="NCBIfam" id="TIGR02210">
    <property type="entry name" value="rodA_shape"/>
    <property type="match status" value="1"/>
</dbReference>
<dbReference type="PROSITE" id="PS00428">
    <property type="entry name" value="FTSW_RODA_SPOVE"/>
    <property type="match status" value="1"/>
</dbReference>
<dbReference type="InterPro" id="IPR011923">
    <property type="entry name" value="RodA/MrdB"/>
</dbReference>
<dbReference type="HAMAP" id="MF_02079">
    <property type="entry name" value="PGT_RodA"/>
    <property type="match status" value="1"/>
</dbReference>
<evidence type="ECO:0000256" key="4">
    <source>
        <dbReference type="ARBA" id="ARBA00022679"/>
    </source>
</evidence>
<dbReference type="GO" id="GO:0071555">
    <property type="term" value="P:cell wall organization"/>
    <property type="evidence" value="ECO:0007669"/>
    <property type="project" value="UniProtKB-KW"/>
</dbReference>
<dbReference type="GO" id="GO:0008955">
    <property type="term" value="F:peptidoglycan glycosyltransferase activity"/>
    <property type="evidence" value="ECO:0007669"/>
    <property type="project" value="UniProtKB-UniRule"/>
</dbReference>
<reference evidence="12" key="1">
    <citation type="submission" date="2017-08" db="EMBL/GenBank/DDBJ databases">
        <authorList>
            <person name="Imhoff J.F."/>
            <person name="Rahn T."/>
            <person name="Kuenzel S."/>
            <person name="Neulinger S.C."/>
        </authorList>
    </citation>
    <scope>NUCLEOTIDE SEQUENCE</scope>
    <source>
        <strain evidence="12">DSM 9154</strain>
    </source>
</reference>
<dbReference type="GO" id="GO:0032153">
    <property type="term" value="C:cell division site"/>
    <property type="evidence" value="ECO:0007669"/>
    <property type="project" value="TreeGrafter"/>
</dbReference>
<feature type="transmembrane region" description="Helical" evidence="11">
    <location>
        <begin position="20"/>
        <end position="44"/>
    </location>
</feature>
<feature type="transmembrane region" description="Helical" evidence="11">
    <location>
        <begin position="56"/>
        <end position="78"/>
    </location>
</feature>
<keyword evidence="4 11" id="KW-0808">Transferase</keyword>
<evidence type="ECO:0000256" key="9">
    <source>
        <dbReference type="ARBA" id="ARBA00023136"/>
    </source>
</evidence>
<keyword evidence="2 11" id="KW-1003">Cell membrane</keyword>
<dbReference type="AlphaFoldDB" id="A0A934UY52"/>
<reference evidence="12" key="2">
    <citation type="journal article" date="2020" name="Microorganisms">
        <title>Osmotic Adaptation and Compatible Solute Biosynthesis of Phototrophic Bacteria as Revealed from Genome Analyses.</title>
        <authorList>
            <person name="Imhoff J.F."/>
            <person name="Rahn T."/>
            <person name="Kunzel S."/>
            <person name="Keller A."/>
            <person name="Neulinger S.C."/>
        </authorList>
    </citation>
    <scope>NUCLEOTIDE SEQUENCE</scope>
    <source>
        <strain evidence="12">DSM 9154</strain>
    </source>
</reference>
<evidence type="ECO:0000256" key="8">
    <source>
        <dbReference type="ARBA" id="ARBA00022989"/>
    </source>
</evidence>
<proteinExistence type="inferred from homology"/>
<sequence length="383" mass="41542">MSLAGFNRNPELSLGQKILQVNWGLILLIAALAGIGCVMLYSAADGSLTPWAQRHALRFGGGLVLLLTVAMFDIRFWFRWSYPIYVVGVLLLIAVEVMGTVGMGAQRWIQLGPLTLQPSEVMKVAIVMALARYFHGMAEEEIVRPTKLIGPLVLVGLPTVLVLKQPDLGTSLILIMVSGVLFFAAGVRLWKFGVVAALGAAAVPVAWQFLHDYQKQRVLTFLNPESDPLGAGYHIMQSKIALGAGGMFGKGLLEGSQSHLNFLPEKQTDFIFTMLAEEFGLMGGVALLVLYALVILYGFAIALRARNQFGRLLAIGLTANLFLYVFINIAMVMGLIPVVGVPLPLVSYGGTAMLAIMISFGLVVSVYVHRDVRIPRRGLGEED</sequence>
<keyword evidence="13" id="KW-1185">Reference proteome</keyword>